<gene>
    <name evidence="1" type="ORF">LIER_34972</name>
</gene>
<name>A0AAV3NHC5_LITER</name>
<organism evidence="1 2">
    <name type="scientific">Lithospermum erythrorhizon</name>
    <name type="common">Purple gromwell</name>
    <name type="synonym">Lithospermum officinale var. erythrorhizon</name>
    <dbReference type="NCBI Taxonomy" id="34254"/>
    <lineage>
        <taxon>Eukaryota</taxon>
        <taxon>Viridiplantae</taxon>
        <taxon>Streptophyta</taxon>
        <taxon>Embryophyta</taxon>
        <taxon>Tracheophyta</taxon>
        <taxon>Spermatophyta</taxon>
        <taxon>Magnoliopsida</taxon>
        <taxon>eudicotyledons</taxon>
        <taxon>Gunneridae</taxon>
        <taxon>Pentapetalae</taxon>
        <taxon>asterids</taxon>
        <taxon>lamiids</taxon>
        <taxon>Boraginales</taxon>
        <taxon>Boraginaceae</taxon>
        <taxon>Boraginoideae</taxon>
        <taxon>Lithospermeae</taxon>
        <taxon>Lithospermum</taxon>
    </lineage>
</organism>
<proteinExistence type="predicted"/>
<accession>A0AAV3NHC5</accession>
<protein>
    <submittedName>
        <fullName evidence="1">Uncharacterized protein</fullName>
    </submittedName>
</protein>
<keyword evidence="2" id="KW-1185">Reference proteome</keyword>
<evidence type="ECO:0000313" key="1">
    <source>
        <dbReference type="EMBL" id="GAA0138729.1"/>
    </source>
</evidence>
<reference evidence="1 2" key="1">
    <citation type="submission" date="2024-01" db="EMBL/GenBank/DDBJ databases">
        <title>The complete chloroplast genome sequence of Lithospermum erythrorhizon: insights into the phylogenetic relationship among Boraginaceae species and the maternal lineages of purple gromwells.</title>
        <authorList>
            <person name="Okada T."/>
            <person name="Watanabe K."/>
        </authorList>
    </citation>
    <scope>NUCLEOTIDE SEQUENCE [LARGE SCALE GENOMIC DNA]</scope>
</reference>
<dbReference type="Proteomes" id="UP001454036">
    <property type="component" value="Unassembled WGS sequence"/>
</dbReference>
<dbReference type="AlphaFoldDB" id="A0AAV3NHC5"/>
<comment type="caution">
    <text evidence="1">The sequence shown here is derived from an EMBL/GenBank/DDBJ whole genome shotgun (WGS) entry which is preliminary data.</text>
</comment>
<evidence type="ECO:0000313" key="2">
    <source>
        <dbReference type="Proteomes" id="UP001454036"/>
    </source>
</evidence>
<sequence>MTEIPHFMCRNSLVQGTMSCCKYRPQMMTLWVNGGNYKDIGSNSYMEDFGPMSVTNTKNEFSIQFS</sequence>
<dbReference type="EMBL" id="BAABME010014991">
    <property type="protein sequence ID" value="GAA0138729.1"/>
    <property type="molecule type" value="Genomic_DNA"/>
</dbReference>